<dbReference type="GO" id="GO:0141148">
    <property type="term" value="F:enoyl-[acyl-carrier-protein] reductase (NADPH) activity"/>
    <property type="evidence" value="ECO:0007669"/>
    <property type="project" value="UniProtKB-EC"/>
</dbReference>
<dbReference type="Proteomes" id="UP000323917">
    <property type="component" value="Chromosome"/>
</dbReference>
<protein>
    <submittedName>
        <fullName evidence="3">Enoyl-[acyl-carrier-protein] reductase [NADPH] FabL</fullName>
        <ecNumber evidence="3">1.3.1.104</ecNumber>
    </submittedName>
</protein>
<evidence type="ECO:0000256" key="2">
    <source>
        <dbReference type="ARBA" id="ARBA00023002"/>
    </source>
</evidence>
<dbReference type="PRINTS" id="PR00081">
    <property type="entry name" value="GDHRDH"/>
</dbReference>
<dbReference type="Gene3D" id="3.40.50.720">
    <property type="entry name" value="NAD(P)-binding Rossmann-like Domain"/>
    <property type="match status" value="1"/>
</dbReference>
<dbReference type="RefSeq" id="WP_148073643.1">
    <property type="nucleotide sequence ID" value="NZ_CP042913.1"/>
</dbReference>
<dbReference type="SUPFAM" id="SSF51735">
    <property type="entry name" value="NAD(P)-binding Rossmann-fold domains"/>
    <property type="match status" value="1"/>
</dbReference>
<reference evidence="3 4" key="1">
    <citation type="submission" date="2019-08" db="EMBL/GenBank/DDBJ databases">
        <title>Deep-cultivation of Planctomycetes and their phenomic and genomic characterization uncovers novel biology.</title>
        <authorList>
            <person name="Wiegand S."/>
            <person name="Jogler M."/>
            <person name="Boedeker C."/>
            <person name="Pinto D."/>
            <person name="Vollmers J."/>
            <person name="Rivas-Marin E."/>
            <person name="Kohn T."/>
            <person name="Peeters S.H."/>
            <person name="Heuer A."/>
            <person name="Rast P."/>
            <person name="Oberbeckmann S."/>
            <person name="Bunk B."/>
            <person name="Jeske O."/>
            <person name="Meyerdierks A."/>
            <person name="Storesund J.E."/>
            <person name="Kallscheuer N."/>
            <person name="Luecker S."/>
            <person name="Lage O.M."/>
            <person name="Pohl T."/>
            <person name="Merkel B.J."/>
            <person name="Hornburger P."/>
            <person name="Mueller R.-W."/>
            <person name="Bruemmer F."/>
            <person name="Labrenz M."/>
            <person name="Spormann A.M."/>
            <person name="Op den Camp H."/>
            <person name="Overmann J."/>
            <person name="Amann R."/>
            <person name="Jetten M.S.M."/>
            <person name="Mascher T."/>
            <person name="Medema M.H."/>
            <person name="Devos D.P."/>
            <person name="Kaster A.-K."/>
            <person name="Ovreas L."/>
            <person name="Rohde M."/>
            <person name="Galperin M.Y."/>
            <person name="Jogler C."/>
        </authorList>
    </citation>
    <scope>NUCLEOTIDE SEQUENCE [LARGE SCALE GENOMIC DNA]</scope>
    <source>
        <strain evidence="3 4">Pr1d</strain>
    </source>
</reference>
<dbReference type="OrthoDB" id="9803333at2"/>
<dbReference type="KEGG" id="bgok:Pr1d_23790"/>
<dbReference type="EC" id="1.3.1.104" evidence="3"/>
<dbReference type="EMBL" id="CP042913">
    <property type="protein sequence ID" value="QEG35088.1"/>
    <property type="molecule type" value="Genomic_DNA"/>
</dbReference>
<name>A0A5B9Q7X6_9BACT</name>
<sequence>MIDLTGNVALVTGSSRGIGATCAMRLAEAGADIVLNYCTSRTAADKVAEQIQALGRRVAVVKADVSERDDIESLIEFIEDHFGRLDIVVSNAASGGFRSMMSITPTNFVGTMKTNVLAMIQLVQVASRLLEKSPGRAKVIGLSSHGANMAVPMYGCVGGSKAALESFARHLALELGDRGINVNIVRAGLVATDSTSNLPYADMMFEGRKWRSMTGDRFVEKEDVANAVLFLASPLSDMVQGETLTVDCGAQVHV</sequence>
<dbReference type="FunFam" id="3.40.50.720:FF:000084">
    <property type="entry name" value="Short-chain dehydrogenase reductase"/>
    <property type="match status" value="1"/>
</dbReference>
<gene>
    <name evidence="3" type="primary">fabL_1</name>
    <name evidence="3" type="ORF">Pr1d_23790</name>
</gene>
<comment type="similarity">
    <text evidence="1">Belongs to the short-chain dehydrogenases/reductases (SDR) family.</text>
</comment>
<evidence type="ECO:0000313" key="4">
    <source>
        <dbReference type="Proteomes" id="UP000323917"/>
    </source>
</evidence>
<evidence type="ECO:0000313" key="3">
    <source>
        <dbReference type="EMBL" id="QEG35088.1"/>
    </source>
</evidence>
<keyword evidence="4" id="KW-1185">Reference proteome</keyword>
<dbReference type="Pfam" id="PF13561">
    <property type="entry name" value="adh_short_C2"/>
    <property type="match status" value="1"/>
</dbReference>
<accession>A0A5B9Q7X6</accession>
<dbReference type="PANTHER" id="PTHR43639">
    <property type="entry name" value="OXIDOREDUCTASE, SHORT-CHAIN DEHYDROGENASE/REDUCTASE FAMILY (AFU_ORTHOLOGUE AFUA_5G02870)"/>
    <property type="match status" value="1"/>
</dbReference>
<evidence type="ECO:0000256" key="1">
    <source>
        <dbReference type="ARBA" id="ARBA00006484"/>
    </source>
</evidence>
<dbReference type="InterPro" id="IPR036291">
    <property type="entry name" value="NAD(P)-bd_dom_sf"/>
</dbReference>
<dbReference type="AlphaFoldDB" id="A0A5B9Q7X6"/>
<organism evidence="3 4">
    <name type="scientific">Bythopirellula goksoeyrii</name>
    <dbReference type="NCBI Taxonomy" id="1400387"/>
    <lineage>
        <taxon>Bacteria</taxon>
        <taxon>Pseudomonadati</taxon>
        <taxon>Planctomycetota</taxon>
        <taxon>Planctomycetia</taxon>
        <taxon>Pirellulales</taxon>
        <taxon>Lacipirellulaceae</taxon>
        <taxon>Bythopirellula</taxon>
    </lineage>
</organism>
<dbReference type="InterPro" id="IPR002347">
    <property type="entry name" value="SDR_fam"/>
</dbReference>
<proteinExistence type="inferred from homology"/>
<dbReference type="PANTHER" id="PTHR43639:SF1">
    <property type="entry name" value="SHORT-CHAIN DEHYDROGENASE_REDUCTASE FAMILY PROTEIN"/>
    <property type="match status" value="1"/>
</dbReference>
<keyword evidence="2 3" id="KW-0560">Oxidoreductase</keyword>